<dbReference type="Pfam" id="PF25137">
    <property type="entry name" value="ADH_Fe_C"/>
    <property type="match status" value="1"/>
</dbReference>
<dbReference type="CDD" id="cd08551">
    <property type="entry name" value="Fe-ADH"/>
    <property type="match status" value="1"/>
</dbReference>
<keyword evidence="2" id="KW-0560">Oxidoreductase</keyword>
<dbReference type="InterPro" id="IPR056798">
    <property type="entry name" value="ADH_Fe_C"/>
</dbReference>
<comment type="similarity">
    <text evidence="1">Belongs to the iron-containing alcohol dehydrogenase family.</text>
</comment>
<sequence length="403" mass="42930">MFRQVAQLPLDYDLFKGHDSIFNWSPAGSIIFGNGAVKKVGSEVKRLGGKKVVVCTDEGLVKFGVAQKVLDSLSDANIEYSIFDKCEANPSVETVEKVTALAKDADMLIGLGGGSSIDPAKAAAIMVTNGGDIRDYEGCDLFPKAPLPVIAIPTAAGTGAEATCFAVVTDVEKEWKMAIGGSYNIPSLAICDPELTASLPPLFTAATGMDALTHAIEGFISRASDPISDAILGKAIKLIAGSLQRATFKGEFDKDARYDMMMGSMMAGMGFINTILGIAHSMAHPLGAMFGVPHGVGNAICLPVTMEFNLYSNPDKIAEIAQLFGKDTSGMDQIEAAKLAVDTVYELLDSLPIPPLSDWNVTKDDIEKLSEEAMKGGDRSTNPRETTIEDFEKLYEKALTLKK</sequence>
<reference evidence="6 7" key="1">
    <citation type="submission" date="2022-06" db="EMBL/GenBank/DDBJ databases">
        <title>Isolation of gut microbiota from human fecal samples.</title>
        <authorList>
            <person name="Pamer E.G."/>
            <person name="Barat B."/>
            <person name="Waligurski E."/>
            <person name="Medina S."/>
            <person name="Paddock L."/>
            <person name="Mostad J."/>
        </authorList>
    </citation>
    <scope>NUCLEOTIDE SEQUENCE [LARGE SCALE GENOMIC DNA]</scope>
    <source>
        <strain evidence="6 7">SL.3.17</strain>
    </source>
</reference>
<evidence type="ECO:0000256" key="1">
    <source>
        <dbReference type="ARBA" id="ARBA00007358"/>
    </source>
</evidence>
<dbReference type="Gene3D" id="1.20.1090.10">
    <property type="entry name" value="Dehydroquinate synthase-like - alpha domain"/>
    <property type="match status" value="1"/>
</dbReference>
<dbReference type="Pfam" id="PF00465">
    <property type="entry name" value="Fe-ADH"/>
    <property type="match status" value="1"/>
</dbReference>
<dbReference type="InterPro" id="IPR018211">
    <property type="entry name" value="ADH_Fe_CS"/>
</dbReference>
<name>A0ABT1RQJ7_9FIRM</name>
<accession>A0ABT1RQJ7</accession>
<dbReference type="PANTHER" id="PTHR11496">
    <property type="entry name" value="ALCOHOL DEHYDROGENASE"/>
    <property type="match status" value="1"/>
</dbReference>
<feature type="domain" description="Alcohol dehydrogenase iron-type/glycerol dehydrogenase GldA" evidence="4">
    <location>
        <begin position="29"/>
        <end position="193"/>
    </location>
</feature>
<organism evidence="6 7">
    <name type="scientific">Anaerovorax odorimutans</name>
    <dbReference type="NCBI Taxonomy" id="109327"/>
    <lineage>
        <taxon>Bacteria</taxon>
        <taxon>Bacillati</taxon>
        <taxon>Bacillota</taxon>
        <taxon>Clostridia</taxon>
        <taxon>Peptostreptococcales</taxon>
        <taxon>Anaerovoracaceae</taxon>
        <taxon>Anaerovorax</taxon>
    </lineage>
</organism>
<dbReference type="PROSITE" id="PS00913">
    <property type="entry name" value="ADH_IRON_1"/>
    <property type="match status" value="1"/>
</dbReference>
<dbReference type="InterPro" id="IPR039697">
    <property type="entry name" value="Alcohol_dehydrogenase_Fe"/>
</dbReference>
<feature type="domain" description="Fe-containing alcohol dehydrogenase-like C-terminal" evidence="5">
    <location>
        <begin position="204"/>
        <end position="399"/>
    </location>
</feature>
<dbReference type="RefSeq" id="WP_256132624.1">
    <property type="nucleotide sequence ID" value="NZ_JANFXK010000013.1"/>
</dbReference>
<evidence type="ECO:0000313" key="6">
    <source>
        <dbReference type="EMBL" id="MCQ4637434.1"/>
    </source>
</evidence>
<gene>
    <name evidence="6" type="ORF">NE619_11925</name>
</gene>
<keyword evidence="7" id="KW-1185">Reference proteome</keyword>
<protein>
    <submittedName>
        <fullName evidence="6">Iron-containing alcohol dehydrogenase</fullName>
    </submittedName>
</protein>
<dbReference type="Gene3D" id="3.40.50.1970">
    <property type="match status" value="1"/>
</dbReference>
<evidence type="ECO:0000259" key="4">
    <source>
        <dbReference type="Pfam" id="PF00465"/>
    </source>
</evidence>
<dbReference type="InterPro" id="IPR001670">
    <property type="entry name" value="ADH_Fe/GldA"/>
</dbReference>
<comment type="caution">
    <text evidence="6">The sequence shown here is derived from an EMBL/GenBank/DDBJ whole genome shotgun (WGS) entry which is preliminary data.</text>
</comment>
<evidence type="ECO:0000313" key="7">
    <source>
        <dbReference type="Proteomes" id="UP001524502"/>
    </source>
</evidence>
<evidence type="ECO:0000259" key="5">
    <source>
        <dbReference type="Pfam" id="PF25137"/>
    </source>
</evidence>
<dbReference type="EMBL" id="JANFXK010000013">
    <property type="protein sequence ID" value="MCQ4637434.1"/>
    <property type="molecule type" value="Genomic_DNA"/>
</dbReference>
<evidence type="ECO:0000256" key="2">
    <source>
        <dbReference type="ARBA" id="ARBA00023002"/>
    </source>
</evidence>
<dbReference type="PROSITE" id="PS00060">
    <property type="entry name" value="ADH_IRON_2"/>
    <property type="match status" value="1"/>
</dbReference>
<keyword evidence="3" id="KW-0520">NAD</keyword>
<evidence type="ECO:0000256" key="3">
    <source>
        <dbReference type="ARBA" id="ARBA00023027"/>
    </source>
</evidence>
<dbReference type="Proteomes" id="UP001524502">
    <property type="component" value="Unassembled WGS sequence"/>
</dbReference>
<proteinExistence type="inferred from homology"/>
<dbReference type="PANTHER" id="PTHR11496:SF102">
    <property type="entry name" value="ALCOHOL DEHYDROGENASE 4"/>
    <property type="match status" value="1"/>
</dbReference>
<dbReference type="SUPFAM" id="SSF56796">
    <property type="entry name" value="Dehydroquinate synthase-like"/>
    <property type="match status" value="1"/>
</dbReference>